<feature type="domain" description="SWIM-type" evidence="2">
    <location>
        <begin position="173"/>
        <end position="206"/>
    </location>
</feature>
<gene>
    <name evidence="3" type="ORF">OM33_01175</name>
</gene>
<evidence type="ECO:0000256" key="1">
    <source>
        <dbReference type="PROSITE-ProRule" id="PRU00325"/>
    </source>
</evidence>
<organism evidence="3 4">
    <name type="scientific">Pseudoalteromonas piratica</name>
    <dbReference type="NCBI Taxonomy" id="1348114"/>
    <lineage>
        <taxon>Bacteria</taxon>
        <taxon>Pseudomonadati</taxon>
        <taxon>Pseudomonadota</taxon>
        <taxon>Gammaproteobacteria</taxon>
        <taxon>Alteromonadales</taxon>
        <taxon>Pseudoalteromonadaceae</taxon>
        <taxon>Pseudoalteromonas</taxon>
    </lineage>
</organism>
<dbReference type="GO" id="GO:0008270">
    <property type="term" value="F:zinc ion binding"/>
    <property type="evidence" value="ECO:0007669"/>
    <property type="project" value="UniProtKB-KW"/>
</dbReference>
<keyword evidence="1" id="KW-0479">Metal-binding</keyword>
<dbReference type="PROSITE" id="PS50966">
    <property type="entry name" value="ZF_SWIM"/>
    <property type="match status" value="1"/>
</dbReference>
<protein>
    <recommendedName>
        <fullName evidence="2">SWIM-type domain-containing protein</fullName>
    </recommendedName>
</protein>
<dbReference type="InterPro" id="IPR007527">
    <property type="entry name" value="Znf_SWIM"/>
</dbReference>
<dbReference type="AlphaFoldDB" id="A0A0A7ECW0"/>
<evidence type="ECO:0000259" key="2">
    <source>
        <dbReference type="PROSITE" id="PS50966"/>
    </source>
</evidence>
<accession>A0A0A7ECW0</accession>
<dbReference type="HOGENOM" id="CLU_489771_0_0_6"/>
<dbReference type="KEGG" id="pseo:OM33_01175"/>
<evidence type="ECO:0000313" key="4">
    <source>
        <dbReference type="Proteomes" id="UP000030341"/>
    </source>
</evidence>
<name>A0A0A7ECW0_9GAMM</name>
<keyword evidence="4" id="KW-1185">Reference proteome</keyword>
<dbReference type="OrthoDB" id="7033700at2"/>
<keyword evidence="1" id="KW-0862">Zinc</keyword>
<proteinExistence type="predicted"/>
<dbReference type="eggNOG" id="COG4715">
    <property type="taxonomic scope" value="Bacteria"/>
</dbReference>
<dbReference type="RefSeq" id="WP_038637658.1">
    <property type="nucleotide sequence ID" value="NZ_CP009888.1"/>
</dbReference>
<sequence length="557" mass="62343">MELISWLADINEQYLTGWANKGLVRRGKKQLEKESISDWQLTIHAASANINNYQQTIDGIGFEFAKCNCAAAGPCFHLTCFLLGLQKKVANRASVESQITEPTTEPKTEISDKAMRTVAPSPSWQISCAKQRAKLLGQTNIKKAALWLQQGVTVYQHVKSNGLLTEIYLEQVITVFIPKTGGVAISSCSCKKERCAHRAVAVLHALPESSKQSVFSQSLALSDYATQCINALSQWLQSLLLHGRVGTTQFSLEQGQALVTELTQADLPRLAKLLSILCVNLKQDVERMSQSSPSLFSDKLAEIWAIISALSPPSVDLPLPLLTGEHRKRYAIVQDIDVFSFGIECWRSLTGHRGFTLHMYCPTLGRFLSFSQSRSRSTDPNWDTIEALKQAKLGDYDLPSLVATKFRISKGWVSPDGRVSSQTGTTVLTPSSQYWADFYTLAKTKQQILSGYAEQLKQNPFAQKTQQLIAIRTIEPLIFNRFKQTWQGICYDVDDNKINIEIVTTSQADQFVRHINSTNMIRLVYGYWFFNSEQQLTLSPLLAWELNSLKPIAKGYA</sequence>
<dbReference type="Proteomes" id="UP000030341">
    <property type="component" value="Chromosome 1"/>
</dbReference>
<reference evidence="3 4" key="1">
    <citation type="submission" date="2014-11" db="EMBL/GenBank/DDBJ databases">
        <title>Complete Genome Sequence of Pseudoalteromonas sp. Strain OCN003 Isolated from Kaneohe Bay, Oahu, Hawaii.</title>
        <authorList>
            <person name="Beurmann S."/>
            <person name="Videau P."/>
            <person name="Ushijima B."/>
            <person name="Smith A.M."/>
            <person name="Aeby G.S."/>
            <person name="Callahan S.M."/>
            <person name="Belcaid M."/>
        </authorList>
    </citation>
    <scope>NUCLEOTIDE SEQUENCE [LARGE SCALE GENOMIC DNA]</scope>
    <source>
        <strain evidence="3 4">OCN003</strain>
    </source>
</reference>
<keyword evidence="1" id="KW-0863">Zinc-finger</keyword>
<dbReference type="EMBL" id="CP009888">
    <property type="protein sequence ID" value="AIY63921.1"/>
    <property type="molecule type" value="Genomic_DNA"/>
</dbReference>
<evidence type="ECO:0000313" key="3">
    <source>
        <dbReference type="EMBL" id="AIY63921.1"/>
    </source>
</evidence>